<reference evidence="7 8" key="1">
    <citation type="journal article" date="2019" name="Int. J. Syst. Evol. Microbiol.">
        <title>The Global Catalogue of Microorganisms (GCM) 10K type strain sequencing project: providing services to taxonomists for standard genome sequencing and annotation.</title>
        <authorList>
            <consortium name="The Broad Institute Genomics Platform"/>
            <consortium name="The Broad Institute Genome Sequencing Center for Infectious Disease"/>
            <person name="Wu L."/>
            <person name="Ma J."/>
        </authorList>
    </citation>
    <scope>NUCLEOTIDE SEQUENCE [LARGE SCALE GENOMIC DNA]</scope>
    <source>
        <strain evidence="7 8">JCM 14546</strain>
    </source>
</reference>
<dbReference type="SUPFAM" id="SSF53383">
    <property type="entry name" value="PLP-dependent transferases"/>
    <property type="match status" value="1"/>
</dbReference>
<dbReference type="PANTHER" id="PTHR46383">
    <property type="entry name" value="ASPARTATE AMINOTRANSFERASE"/>
    <property type="match status" value="1"/>
</dbReference>
<dbReference type="PANTHER" id="PTHR46383:SF1">
    <property type="entry name" value="ASPARTATE AMINOTRANSFERASE"/>
    <property type="match status" value="1"/>
</dbReference>
<evidence type="ECO:0000256" key="4">
    <source>
        <dbReference type="ARBA" id="ARBA00022679"/>
    </source>
</evidence>
<dbReference type="CDD" id="cd00609">
    <property type="entry name" value="AAT_like"/>
    <property type="match status" value="1"/>
</dbReference>
<keyword evidence="4" id="KW-0808">Transferase</keyword>
<evidence type="ECO:0000259" key="6">
    <source>
        <dbReference type="Pfam" id="PF00155"/>
    </source>
</evidence>
<feature type="domain" description="Aminotransferase class I/classII large" evidence="6">
    <location>
        <begin position="28"/>
        <end position="372"/>
    </location>
</feature>
<dbReference type="Gene3D" id="3.40.640.10">
    <property type="entry name" value="Type I PLP-dependent aspartate aminotransferase-like (Major domain)"/>
    <property type="match status" value="1"/>
</dbReference>
<dbReference type="Proteomes" id="UP001500755">
    <property type="component" value="Unassembled WGS sequence"/>
</dbReference>
<sequence>MGLFAMNTTIEHIRATSLRGRPVPPVDDLVDVSKGEPDFDTPARIIDSMADALRSGYTHYPDPQGDPELRALLASQLSESSAVDFTAADVLVTHGGSAGLMAAIFAVLSPGDRVVVPEPTYSLYADVVELAGGVVDFVPLTVDNQLDFDLLEQKLPGARLLVICNPGNPTGAVFPKADLERLATVLDGTDTLLLSDEAYEKFSFDAPFTSALAVPGLAERTLYVQTFSKTYAMTGWRLGYVAAPSELVPGLLFMHRTMNSGVNSAAQRAAITALHMGTGAYADMVDAFRKRRDFVSERLAQIPGVQHTIPQGAFYTFFSYPQDRPSEDMRLEFAARGVSLRAGAEYGPGGEGRLRLSFATDMASLALALDRIELGIKEIEG</sequence>
<proteinExistence type="inferred from homology"/>
<evidence type="ECO:0000256" key="1">
    <source>
        <dbReference type="ARBA" id="ARBA00001933"/>
    </source>
</evidence>
<dbReference type="EMBL" id="BAAANO010000018">
    <property type="protein sequence ID" value="GAA2009598.1"/>
    <property type="molecule type" value="Genomic_DNA"/>
</dbReference>
<dbReference type="Pfam" id="PF00155">
    <property type="entry name" value="Aminotran_1_2"/>
    <property type="match status" value="1"/>
</dbReference>
<name>A0ABN2THE1_9MICO</name>
<evidence type="ECO:0000313" key="7">
    <source>
        <dbReference type="EMBL" id="GAA2009598.1"/>
    </source>
</evidence>
<dbReference type="GO" id="GO:0008483">
    <property type="term" value="F:transaminase activity"/>
    <property type="evidence" value="ECO:0007669"/>
    <property type="project" value="UniProtKB-KW"/>
</dbReference>
<dbReference type="InterPro" id="IPR015421">
    <property type="entry name" value="PyrdxlP-dep_Trfase_major"/>
</dbReference>
<protein>
    <submittedName>
        <fullName evidence="7">Aminotransferase class I/II-fold pyridoxal phosphate-dependent enzyme</fullName>
    </submittedName>
</protein>
<evidence type="ECO:0000313" key="8">
    <source>
        <dbReference type="Proteomes" id="UP001500755"/>
    </source>
</evidence>
<organism evidence="7 8">
    <name type="scientific">Brevibacterium samyangense</name>
    <dbReference type="NCBI Taxonomy" id="366888"/>
    <lineage>
        <taxon>Bacteria</taxon>
        <taxon>Bacillati</taxon>
        <taxon>Actinomycetota</taxon>
        <taxon>Actinomycetes</taxon>
        <taxon>Micrococcales</taxon>
        <taxon>Brevibacteriaceae</taxon>
        <taxon>Brevibacterium</taxon>
    </lineage>
</organism>
<comment type="cofactor">
    <cofactor evidence="1">
        <name>pyridoxal 5'-phosphate</name>
        <dbReference type="ChEBI" id="CHEBI:597326"/>
    </cofactor>
</comment>
<gene>
    <name evidence="7" type="ORF">GCM10009755_20540</name>
</gene>
<comment type="similarity">
    <text evidence="2">Belongs to the class-I pyridoxal-phosphate-dependent aminotransferase family.</text>
</comment>
<dbReference type="InterPro" id="IPR015424">
    <property type="entry name" value="PyrdxlP-dep_Trfase"/>
</dbReference>
<dbReference type="InterPro" id="IPR050596">
    <property type="entry name" value="AspAT/PAT-like"/>
</dbReference>
<keyword evidence="3 7" id="KW-0032">Aminotransferase</keyword>
<evidence type="ECO:0000256" key="5">
    <source>
        <dbReference type="ARBA" id="ARBA00022898"/>
    </source>
</evidence>
<dbReference type="RefSeq" id="WP_344309384.1">
    <property type="nucleotide sequence ID" value="NZ_BAAANO010000018.1"/>
</dbReference>
<dbReference type="InterPro" id="IPR004839">
    <property type="entry name" value="Aminotransferase_I/II_large"/>
</dbReference>
<accession>A0ABN2THE1</accession>
<comment type="caution">
    <text evidence="7">The sequence shown here is derived from an EMBL/GenBank/DDBJ whole genome shotgun (WGS) entry which is preliminary data.</text>
</comment>
<evidence type="ECO:0000256" key="2">
    <source>
        <dbReference type="ARBA" id="ARBA00007441"/>
    </source>
</evidence>
<evidence type="ECO:0000256" key="3">
    <source>
        <dbReference type="ARBA" id="ARBA00022576"/>
    </source>
</evidence>
<keyword evidence="8" id="KW-1185">Reference proteome</keyword>
<keyword evidence="5" id="KW-0663">Pyridoxal phosphate</keyword>